<dbReference type="PANTHER" id="PTHR42695:SF5">
    <property type="entry name" value="GLUTAMINE AMIDOTRANSFERASE YLR126C-RELATED"/>
    <property type="match status" value="1"/>
</dbReference>
<dbReference type="SUPFAM" id="SSF52317">
    <property type="entry name" value="Class I glutamine amidotransferase-like"/>
    <property type="match status" value="1"/>
</dbReference>
<dbReference type="InterPro" id="IPR044992">
    <property type="entry name" value="ChyE-like"/>
</dbReference>
<name>E9DX46_METAQ</name>
<dbReference type="Pfam" id="PF00117">
    <property type="entry name" value="GATase"/>
    <property type="match status" value="1"/>
</dbReference>
<evidence type="ECO:0000259" key="1">
    <source>
        <dbReference type="Pfam" id="PF00117"/>
    </source>
</evidence>
<keyword evidence="3" id="KW-1185">Reference proteome</keyword>
<dbReference type="GO" id="GO:0005829">
    <property type="term" value="C:cytosol"/>
    <property type="evidence" value="ECO:0007669"/>
    <property type="project" value="TreeGrafter"/>
</dbReference>
<dbReference type="EMBL" id="GL698479">
    <property type="protein sequence ID" value="EFY91909.1"/>
    <property type="molecule type" value="Genomic_DNA"/>
</dbReference>
<dbReference type="STRING" id="655827.E9DX46"/>
<evidence type="ECO:0000313" key="2">
    <source>
        <dbReference type="EMBL" id="EFY91909.1"/>
    </source>
</evidence>
<evidence type="ECO:0000313" key="3">
    <source>
        <dbReference type="Proteomes" id="UP000002499"/>
    </source>
</evidence>
<dbReference type="OMA" id="HQIVRYG"/>
<dbReference type="OrthoDB" id="92161at2759"/>
<organism evidence="3">
    <name type="scientific">Metarhizium acridum (strain CQMa 102)</name>
    <dbReference type="NCBI Taxonomy" id="655827"/>
    <lineage>
        <taxon>Eukaryota</taxon>
        <taxon>Fungi</taxon>
        <taxon>Dikarya</taxon>
        <taxon>Ascomycota</taxon>
        <taxon>Pezizomycotina</taxon>
        <taxon>Sordariomycetes</taxon>
        <taxon>Hypocreomycetidae</taxon>
        <taxon>Hypocreales</taxon>
        <taxon>Clavicipitaceae</taxon>
        <taxon>Metarhizium</taxon>
    </lineage>
</organism>
<dbReference type="PANTHER" id="PTHR42695">
    <property type="entry name" value="GLUTAMINE AMIDOTRANSFERASE YLR126C-RELATED"/>
    <property type="match status" value="1"/>
</dbReference>
<dbReference type="PROSITE" id="PS51273">
    <property type="entry name" value="GATASE_TYPE_1"/>
    <property type="match status" value="1"/>
</dbReference>
<feature type="domain" description="Glutamine amidotransferase" evidence="1">
    <location>
        <begin position="52"/>
        <end position="196"/>
    </location>
</feature>
<dbReference type="FunCoup" id="E9DX46">
    <property type="interactions" value="109"/>
</dbReference>
<dbReference type="InterPro" id="IPR017926">
    <property type="entry name" value="GATASE"/>
</dbReference>
<dbReference type="CDD" id="cd01741">
    <property type="entry name" value="GATase1_1"/>
    <property type="match status" value="1"/>
</dbReference>
<dbReference type="eggNOG" id="KOG3179">
    <property type="taxonomic scope" value="Eukaryota"/>
</dbReference>
<dbReference type="Gene3D" id="3.40.50.880">
    <property type="match status" value="1"/>
</dbReference>
<proteinExistence type="predicted"/>
<dbReference type="InParanoid" id="E9DX46"/>
<dbReference type="GeneID" id="19246505"/>
<dbReference type="AlphaFoldDB" id="E9DX46"/>
<dbReference type="KEGG" id="maw:19246505"/>
<dbReference type="InterPro" id="IPR029062">
    <property type="entry name" value="Class_I_gatase-like"/>
</dbReference>
<sequence length="247" mass="27247">MSSFRLAVLECDTPVPNVEKERGSYGAIFESLLSKGLVQGAKNVDFCLPRYDVVQHQKYPELGEVDGILITGSKHTAFADDAWIVSLVEYIRKVLSTSNTPVVGICFGHQVIGRALGAKTGVARGGWEISVEKIELSPDGRKLFGASSLNLHQMHRDEVASVPEGLVCLGSSPRCPVQGLYKPKSVLSLQAHPEFDGFIMEQTLRTRHDQKIFGDETFDEVMRRSDNPHDGTMVAVKIWDFFLDAIA</sequence>
<dbReference type="HOGENOM" id="CLU_054974_0_2_1"/>
<dbReference type="GO" id="GO:0005634">
    <property type="term" value="C:nucleus"/>
    <property type="evidence" value="ECO:0007669"/>
    <property type="project" value="TreeGrafter"/>
</dbReference>
<accession>E9DX46</accession>
<reference evidence="2 3" key="1">
    <citation type="journal article" date="2011" name="PLoS Genet.">
        <title>Genome sequencing and comparative transcriptomics of the model entomopathogenic fungi Metarhizium anisopliae and M. acridum.</title>
        <authorList>
            <person name="Gao Q."/>
            <person name="Jin K."/>
            <person name="Ying S.H."/>
            <person name="Zhang Y."/>
            <person name="Xiao G."/>
            <person name="Shang Y."/>
            <person name="Duan Z."/>
            <person name="Hu X."/>
            <person name="Xie X.Q."/>
            <person name="Zhou G."/>
            <person name="Peng G."/>
            <person name="Luo Z."/>
            <person name="Huang W."/>
            <person name="Wang B."/>
            <person name="Fang W."/>
            <person name="Wang S."/>
            <person name="Zhong Y."/>
            <person name="Ma L.J."/>
            <person name="St Leger R.J."/>
            <person name="Zhao G.P."/>
            <person name="Pei Y."/>
            <person name="Feng M.G."/>
            <person name="Xia Y."/>
            <person name="Wang C."/>
        </authorList>
    </citation>
    <scope>NUCLEOTIDE SEQUENCE [LARGE SCALE GENOMIC DNA]</scope>
    <source>
        <strain evidence="2 3">CQMa 102</strain>
    </source>
</reference>
<gene>
    <name evidence="2" type="ORF">MAC_02194</name>
</gene>
<dbReference type="Proteomes" id="UP000002499">
    <property type="component" value="Unassembled WGS sequence"/>
</dbReference>
<protein>
    <submittedName>
        <fullName evidence="2">GMP synthase</fullName>
    </submittedName>
</protein>